<keyword evidence="1" id="KW-0175">Coiled coil</keyword>
<dbReference type="GeneID" id="27312851"/>
<sequence>MSEAYNVLSIALKSSIELALFDQIAPLREKVQQLTKTVEDQASKINAQDAKLHRHETSILHQDKKIEDLEIVTHVHTDAHAKQETVASQFLQGLKVQIEGLRSLVQKVNEAVGQMPSLLNECPKDCEGTYDGFLTLETRVAALEASLVNVSKAQPTNVMRRIDFSSSRFTGERSGDHIDDCQNIIRKMQVDLAILQDSIMAQSSESDLGKQSTLVPTSFPAGSAQSKLLTDINKALKNIQTAESLQEESQNDARELSRDVSALIVSSAKEEFRKSTPRCSVLSDRTIMPGIPDDVQVNITESLELPSLESDTNFVQTASARAELIQEGFREASNIVKDGKMTEKVEAGPEISKTRGDLAMHRAREDVHEDGPVKKLDKDLYRQDWYLAGRPGKLEDFVRKKRTEARTKENIPHTRETVRASDVQPHQPNLRTKKAITMKRSRDVDVLTRGGSNYSVNISKKKTKFTTVDKAG</sequence>
<dbReference type="AlphaFoldDB" id="A0A0D2AC32"/>
<dbReference type="HOGENOM" id="CLU_578968_0_0_1"/>
<evidence type="ECO:0000313" key="3">
    <source>
        <dbReference type="Proteomes" id="UP000053259"/>
    </source>
</evidence>
<dbReference type="EMBL" id="KN847542">
    <property type="protein sequence ID" value="KIW04060.1"/>
    <property type="molecule type" value="Genomic_DNA"/>
</dbReference>
<keyword evidence="3" id="KW-1185">Reference proteome</keyword>
<dbReference type="Proteomes" id="UP000053259">
    <property type="component" value="Unassembled WGS sequence"/>
</dbReference>
<name>A0A0D2AC32_9PEZI</name>
<reference evidence="2 3" key="1">
    <citation type="submission" date="2015-01" db="EMBL/GenBank/DDBJ databases">
        <title>The Genome Sequence of Ochroconis gallopava CBS43764.</title>
        <authorList>
            <consortium name="The Broad Institute Genomics Platform"/>
            <person name="Cuomo C."/>
            <person name="de Hoog S."/>
            <person name="Gorbushina A."/>
            <person name="Stielow B."/>
            <person name="Teixiera M."/>
            <person name="Abouelleil A."/>
            <person name="Chapman S.B."/>
            <person name="Priest M."/>
            <person name="Young S.K."/>
            <person name="Wortman J."/>
            <person name="Nusbaum C."/>
            <person name="Birren B."/>
        </authorList>
    </citation>
    <scope>NUCLEOTIDE SEQUENCE [LARGE SCALE GENOMIC DNA]</scope>
    <source>
        <strain evidence="2 3">CBS 43764</strain>
    </source>
</reference>
<feature type="coiled-coil region" evidence="1">
    <location>
        <begin position="232"/>
        <end position="259"/>
    </location>
</feature>
<protein>
    <submittedName>
        <fullName evidence="2">Uncharacterized protein</fullName>
    </submittedName>
</protein>
<dbReference type="VEuPathDB" id="FungiDB:PV09_04878"/>
<dbReference type="RefSeq" id="XP_016213929.1">
    <property type="nucleotide sequence ID" value="XM_016358311.1"/>
</dbReference>
<dbReference type="OrthoDB" id="10688733at2759"/>
<gene>
    <name evidence="2" type="ORF">PV09_04878</name>
</gene>
<dbReference type="InParanoid" id="A0A0D2AC32"/>
<organism evidence="2 3">
    <name type="scientific">Verruconis gallopava</name>
    <dbReference type="NCBI Taxonomy" id="253628"/>
    <lineage>
        <taxon>Eukaryota</taxon>
        <taxon>Fungi</taxon>
        <taxon>Dikarya</taxon>
        <taxon>Ascomycota</taxon>
        <taxon>Pezizomycotina</taxon>
        <taxon>Dothideomycetes</taxon>
        <taxon>Pleosporomycetidae</taxon>
        <taxon>Venturiales</taxon>
        <taxon>Sympoventuriaceae</taxon>
        <taxon>Verruconis</taxon>
    </lineage>
</organism>
<evidence type="ECO:0000313" key="2">
    <source>
        <dbReference type="EMBL" id="KIW04060.1"/>
    </source>
</evidence>
<proteinExistence type="predicted"/>
<evidence type="ECO:0000256" key="1">
    <source>
        <dbReference type="SAM" id="Coils"/>
    </source>
</evidence>
<accession>A0A0D2AC32</accession>